<gene>
    <name evidence="3" type="ORF">D7322_25945</name>
</gene>
<reference evidence="3 4" key="1">
    <citation type="submission" date="2018-10" db="EMBL/GenBank/DDBJ databases">
        <title>Sphingobacterium sp. M05W1-28.</title>
        <authorList>
            <person name="Cai H."/>
        </authorList>
    </citation>
    <scope>NUCLEOTIDE SEQUENCE [LARGE SCALE GENOMIC DNA]</scope>
    <source>
        <strain evidence="3 4">M05W1-28</strain>
    </source>
</reference>
<dbReference type="PANTHER" id="PTHR46401:SF2">
    <property type="entry name" value="GLYCOSYLTRANSFERASE WBBK-RELATED"/>
    <property type="match status" value="1"/>
</dbReference>
<dbReference type="RefSeq" id="WP_121127097.1">
    <property type="nucleotide sequence ID" value="NZ_RBWS01000027.1"/>
</dbReference>
<dbReference type="AlphaFoldDB" id="A0A420VQM9"/>
<sequence length="361" mass="42659">MKKLACVFPKGENVHLTKDVGLIPYFLDHEGYFESTIAFYSDPKDLPYLGTEIKGVRYARIKKIFRNEYVNILLFLLLRIREFDIVMMFHPNYFSLSIAYLIKKLSFNRTKFYFKMDLDSTFDFSGLYKKSWKRKIFNYLMSKMDLLSVESYDDFKQFHQFGKFRVKHVPNGIIPSTNNHFEKENVLLTVGRLGSYQKDTESLLRAFKLANPKELKLILIGHLESGFQSFVDEYFKDYPWLIDKIEFKGEVKDRTELMNYYQKSKFFVLTSRHEGFPLVLLEAISNGCFIISSDFPAARDITDNERYGRIFQAEDDETLAKLILNCDQNEFSLPSPQEMSTYADIKYNWKQVVYDIYLSLK</sequence>
<dbReference type="Proteomes" id="UP000282423">
    <property type="component" value="Unassembled WGS sequence"/>
</dbReference>
<dbReference type="SUPFAM" id="SSF53756">
    <property type="entry name" value="UDP-Glycosyltransferase/glycogen phosphorylase"/>
    <property type="match status" value="1"/>
</dbReference>
<evidence type="ECO:0000256" key="1">
    <source>
        <dbReference type="ARBA" id="ARBA00022679"/>
    </source>
</evidence>
<keyword evidence="4" id="KW-1185">Reference proteome</keyword>
<organism evidence="3 4">
    <name type="scientific">Sphingobacterium puteale</name>
    <dbReference type="NCBI Taxonomy" id="2420510"/>
    <lineage>
        <taxon>Bacteria</taxon>
        <taxon>Pseudomonadati</taxon>
        <taxon>Bacteroidota</taxon>
        <taxon>Sphingobacteriia</taxon>
        <taxon>Sphingobacteriales</taxon>
        <taxon>Sphingobacteriaceae</taxon>
        <taxon>Sphingobacterium</taxon>
    </lineage>
</organism>
<dbReference type="PANTHER" id="PTHR46401">
    <property type="entry name" value="GLYCOSYLTRANSFERASE WBBK-RELATED"/>
    <property type="match status" value="1"/>
</dbReference>
<feature type="domain" description="Glycosyl transferase family 1" evidence="2">
    <location>
        <begin position="177"/>
        <end position="343"/>
    </location>
</feature>
<dbReference type="EMBL" id="RBWS01000027">
    <property type="protein sequence ID" value="RKO68650.1"/>
    <property type="molecule type" value="Genomic_DNA"/>
</dbReference>
<dbReference type="Pfam" id="PF00534">
    <property type="entry name" value="Glycos_transf_1"/>
    <property type="match status" value="1"/>
</dbReference>
<protein>
    <submittedName>
        <fullName evidence="3">Glycosyltransferase</fullName>
    </submittedName>
</protein>
<dbReference type="OrthoDB" id="9811239at2"/>
<evidence type="ECO:0000313" key="4">
    <source>
        <dbReference type="Proteomes" id="UP000282423"/>
    </source>
</evidence>
<name>A0A420VQM9_9SPHI</name>
<comment type="caution">
    <text evidence="3">The sequence shown here is derived from an EMBL/GenBank/DDBJ whole genome shotgun (WGS) entry which is preliminary data.</text>
</comment>
<accession>A0A420VQM9</accession>
<evidence type="ECO:0000313" key="3">
    <source>
        <dbReference type="EMBL" id="RKO68650.1"/>
    </source>
</evidence>
<evidence type="ECO:0000259" key="2">
    <source>
        <dbReference type="Pfam" id="PF00534"/>
    </source>
</evidence>
<keyword evidence="1 3" id="KW-0808">Transferase</keyword>
<proteinExistence type="predicted"/>
<dbReference type="Gene3D" id="3.40.50.2000">
    <property type="entry name" value="Glycogen Phosphorylase B"/>
    <property type="match status" value="2"/>
</dbReference>
<dbReference type="GO" id="GO:0016757">
    <property type="term" value="F:glycosyltransferase activity"/>
    <property type="evidence" value="ECO:0007669"/>
    <property type="project" value="InterPro"/>
</dbReference>
<dbReference type="InterPro" id="IPR001296">
    <property type="entry name" value="Glyco_trans_1"/>
</dbReference>